<keyword evidence="1" id="KW-0238">DNA-binding</keyword>
<gene>
    <name evidence="1" type="ORF">F5972_06810</name>
</gene>
<reference evidence="1 2" key="1">
    <citation type="submission" date="2019-09" db="EMBL/GenBank/DDBJ databases">
        <title>Screening of Novel Bioactive Compounds from Soil-Associated.</title>
        <authorList>
            <person name="Gong X."/>
        </authorList>
    </citation>
    <scope>NUCLEOTIDE SEQUENCE [LARGE SCALE GENOMIC DNA]</scope>
    <source>
        <strain evidence="1 2">Gxj-6</strain>
    </source>
</reference>
<name>A0A5J5K7S4_9ACTN</name>
<dbReference type="Proteomes" id="UP000327011">
    <property type="component" value="Unassembled WGS sequence"/>
</dbReference>
<dbReference type="AlphaFoldDB" id="A0A5J5K7S4"/>
<dbReference type="RefSeq" id="WP_150932153.1">
    <property type="nucleotide sequence ID" value="NZ_VYTZ01000002.1"/>
</dbReference>
<organism evidence="1 2">
    <name type="scientific">Microbispora cellulosiformans</name>
    <dbReference type="NCBI Taxonomy" id="2614688"/>
    <lineage>
        <taxon>Bacteria</taxon>
        <taxon>Bacillati</taxon>
        <taxon>Actinomycetota</taxon>
        <taxon>Actinomycetes</taxon>
        <taxon>Streptosporangiales</taxon>
        <taxon>Streptosporangiaceae</taxon>
        <taxon>Microbispora</taxon>
    </lineage>
</organism>
<evidence type="ECO:0000313" key="1">
    <source>
        <dbReference type="EMBL" id="KAA9380804.1"/>
    </source>
</evidence>
<comment type="caution">
    <text evidence="1">The sequence shown here is derived from an EMBL/GenBank/DDBJ whole genome shotgun (WGS) entry which is preliminary data.</text>
</comment>
<evidence type="ECO:0000313" key="2">
    <source>
        <dbReference type="Proteomes" id="UP000327011"/>
    </source>
</evidence>
<protein>
    <submittedName>
        <fullName evidence="1">Winged helix DNA-binding domain-containing protein</fullName>
    </submittedName>
</protein>
<accession>A0A5J5K7S4</accession>
<dbReference type="GO" id="GO:0003677">
    <property type="term" value="F:DNA binding"/>
    <property type="evidence" value="ECO:0007669"/>
    <property type="project" value="UniProtKB-KW"/>
</dbReference>
<proteinExistence type="predicted"/>
<dbReference type="Pfam" id="PF06224">
    <property type="entry name" value="AlkZ-like"/>
    <property type="match status" value="1"/>
</dbReference>
<dbReference type="PANTHER" id="PTHR38479:SF2">
    <property type="entry name" value="WINGED HELIX DNA-BINDING DOMAIN-CONTAINING PROTEIN"/>
    <property type="match status" value="1"/>
</dbReference>
<keyword evidence="2" id="KW-1185">Reference proteome</keyword>
<dbReference type="InterPro" id="IPR009351">
    <property type="entry name" value="AlkZ-like"/>
</dbReference>
<dbReference type="EMBL" id="VYTZ01000002">
    <property type="protein sequence ID" value="KAA9380804.1"/>
    <property type="molecule type" value="Genomic_DNA"/>
</dbReference>
<dbReference type="PANTHER" id="PTHR38479">
    <property type="entry name" value="LMO0824 PROTEIN"/>
    <property type="match status" value="1"/>
</dbReference>
<sequence length="375" mass="40543">MVPETTWGRVLAWRLRRQHIDPVSGGDAVAVVRRLCGVQAQVASSAALAVAVRQRNPAPGEIEGALWRDRTLVKTWTMRGTLHLLPADEFPAYRAALGAHRFWEKPSWQRGHGVSAREIEAIVDAVPRVLTGRVLTREELVEAVVDATGDAHLREALTSGWGALLKPLSFLGELCYGPPRDGRVTFTTPAGWLPDGGGEPLPAEEGGARLLRAFLGAHGPATPAMFDAWLLRGATPKAVLRGWFHRLRGELAEVEVDGVPAVLPAEHLDDLLACRPSEEVRLLPGFDQFILGAPRDLEPLLPKAVRPRVSRAAGWISPVVVYQGRVAGVWEPKEGRPVVELFEPVPEDLLAAETERMAALLGVLQTPGAGPAPEG</sequence>